<comment type="catalytic activity">
    <reaction evidence="4">
        <text>(6S)-5-formyl-5,6,7,8-tetrahydrofolate + ATP = (6R)-5,10-methenyltetrahydrofolate + ADP + phosphate</text>
        <dbReference type="Rhea" id="RHEA:10488"/>
        <dbReference type="ChEBI" id="CHEBI:30616"/>
        <dbReference type="ChEBI" id="CHEBI:43474"/>
        <dbReference type="ChEBI" id="CHEBI:57455"/>
        <dbReference type="ChEBI" id="CHEBI:57457"/>
        <dbReference type="ChEBI" id="CHEBI:456216"/>
        <dbReference type="EC" id="6.3.3.2"/>
    </reaction>
</comment>
<dbReference type="Proteomes" id="UP000239539">
    <property type="component" value="Unassembled WGS sequence"/>
</dbReference>
<comment type="caution">
    <text evidence="5">The sequence shown here is derived from an EMBL/GenBank/DDBJ whole genome shotgun (WGS) entry which is preliminary data.</text>
</comment>
<gene>
    <name evidence="5" type="ORF">C6Y39_01925</name>
</gene>
<evidence type="ECO:0000256" key="2">
    <source>
        <dbReference type="ARBA" id="ARBA00022741"/>
    </source>
</evidence>
<evidence type="ECO:0000256" key="4">
    <source>
        <dbReference type="RuleBase" id="RU361279"/>
    </source>
</evidence>
<keyword evidence="4" id="KW-0460">Magnesium</keyword>
<dbReference type="EMBL" id="PVNO01000002">
    <property type="protein sequence ID" value="PRO70742.1"/>
    <property type="molecule type" value="Genomic_DNA"/>
</dbReference>
<reference evidence="6" key="1">
    <citation type="journal article" date="2020" name="Int. J. Syst. Evol. Microbiol.">
        <title>Alteromonas alba sp. nov., a marine bacterium isolated from the seawater of the West Pacific Ocean.</title>
        <authorList>
            <person name="Sun C."/>
            <person name="Wu Y.-H."/>
            <person name="Xamxidin M."/>
            <person name="Cheng H."/>
            <person name="Xu X.-W."/>
        </authorList>
    </citation>
    <scope>NUCLEOTIDE SEQUENCE [LARGE SCALE GENOMIC DNA]</scope>
    <source>
        <strain evidence="6">9a2</strain>
    </source>
</reference>
<accession>A0ABX5CTH0</accession>
<evidence type="ECO:0000313" key="5">
    <source>
        <dbReference type="EMBL" id="PRO70742.1"/>
    </source>
</evidence>
<dbReference type="EC" id="6.3.3.2" evidence="4"/>
<evidence type="ECO:0000256" key="3">
    <source>
        <dbReference type="ARBA" id="ARBA00022840"/>
    </source>
</evidence>
<protein>
    <recommendedName>
        <fullName evidence="4">5-formyltetrahydrofolate cyclo-ligase</fullName>
        <ecNumber evidence="4">6.3.3.2</ecNumber>
    </recommendedName>
</protein>
<sequence length="212" mass="23572">MVSEQILKSRTALRKELREARRALSAVQQEEAACGIAEQLHQLPLLNHARNIAGYLVNDGEVDLGPYIASQWQSTPSKQFALPVLHPVCKGHLLFLFYSSHTALVKNKYKINEPALSCQNVLPTSQCDVILMPLVGFDIKGNRLGMGGGYYDRTLAFTRTKRHSHDQLSPNNPKLVGIAHDIQEVKSLPIAPWDVPLDAIVTPTRTLIFNNT</sequence>
<proteinExistence type="inferred from homology"/>
<dbReference type="Gene3D" id="3.40.50.10420">
    <property type="entry name" value="NagB/RpiA/CoA transferase-like"/>
    <property type="match status" value="1"/>
</dbReference>
<keyword evidence="2 4" id="KW-0547">Nucleotide-binding</keyword>
<dbReference type="Pfam" id="PF01812">
    <property type="entry name" value="5-FTHF_cyc-lig"/>
    <property type="match status" value="1"/>
</dbReference>
<keyword evidence="3 4" id="KW-0067">ATP-binding</keyword>
<dbReference type="InterPro" id="IPR037171">
    <property type="entry name" value="NagB/RpiA_transferase-like"/>
</dbReference>
<dbReference type="InterPro" id="IPR002698">
    <property type="entry name" value="FTHF_cligase"/>
</dbReference>
<keyword evidence="6" id="KW-1185">Reference proteome</keyword>
<evidence type="ECO:0000256" key="1">
    <source>
        <dbReference type="ARBA" id="ARBA00010638"/>
    </source>
</evidence>
<comment type="cofactor">
    <cofactor evidence="4">
        <name>Mg(2+)</name>
        <dbReference type="ChEBI" id="CHEBI:18420"/>
    </cofactor>
</comment>
<organism evidence="5 6">
    <name type="scientific">Alteromonas gracilis</name>
    <dbReference type="NCBI Taxonomy" id="1479524"/>
    <lineage>
        <taxon>Bacteria</taxon>
        <taxon>Pseudomonadati</taxon>
        <taxon>Pseudomonadota</taxon>
        <taxon>Gammaproteobacteria</taxon>
        <taxon>Alteromonadales</taxon>
        <taxon>Alteromonadaceae</taxon>
        <taxon>Alteromonas/Salinimonas group</taxon>
        <taxon>Alteromonas</taxon>
    </lineage>
</organism>
<dbReference type="SUPFAM" id="SSF100950">
    <property type="entry name" value="NagB/RpiA/CoA transferase-like"/>
    <property type="match status" value="1"/>
</dbReference>
<evidence type="ECO:0000313" key="6">
    <source>
        <dbReference type="Proteomes" id="UP000239539"/>
    </source>
</evidence>
<dbReference type="NCBIfam" id="TIGR02727">
    <property type="entry name" value="MTHFS_bact"/>
    <property type="match status" value="1"/>
</dbReference>
<keyword evidence="4" id="KW-0479">Metal-binding</keyword>
<dbReference type="InterPro" id="IPR024185">
    <property type="entry name" value="FTHF_cligase-like_sf"/>
</dbReference>
<comment type="similarity">
    <text evidence="1 4">Belongs to the 5-formyltetrahydrofolate cyclo-ligase family.</text>
</comment>
<dbReference type="PANTHER" id="PTHR23407">
    <property type="entry name" value="ATPASE INHIBITOR/5-FORMYLTETRAHYDROFOLATE CYCLO-LIGASE"/>
    <property type="match status" value="1"/>
</dbReference>
<dbReference type="PIRSF" id="PIRSF006806">
    <property type="entry name" value="FTHF_cligase"/>
    <property type="match status" value="1"/>
</dbReference>
<dbReference type="PANTHER" id="PTHR23407:SF1">
    <property type="entry name" value="5-FORMYLTETRAHYDROFOLATE CYCLO-LIGASE"/>
    <property type="match status" value="1"/>
</dbReference>
<name>A0ABX5CTH0_9ALTE</name>